<dbReference type="FunFam" id="3.40.50.2000:FF:000072">
    <property type="entry name" value="Glycosyl transferase"/>
    <property type="match status" value="1"/>
</dbReference>
<dbReference type="Pfam" id="PF21036">
    <property type="entry name" value="EryCIII-like_N"/>
    <property type="match status" value="1"/>
</dbReference>
<dbReference type="CDD" id="cd03784">
    <property type="entry name" value="GT1_Gtf-like"/>
    <property type="match status" value="1"/>
</dbReference>
<dbReference type="PANTHER" id="PTHR48050:SF13">
    <property type="entry name" value="STEROL 3-BETA-GLUCOSYLTRANSFERASE UGT80A2"/>
    <property type="match status" value="1"/>
</dbReference>
<evidence type="ECO:0000313" key="7">
    <source>
        <dbReference type="Proteomes" id="UP000199515"/>
    </source>
</evidence>
<sequence>MRVLFASSPALGHAFPMVPLAWALRASGHDVLFATSAGGLQVQRAGLPVADLTPPGFDLDAALEQLKQVRPDLYARMHAVQTERQTDVRDAVDYFGETAGFDTPALLEVAGGWRPDLIVGSFLDGAGLAVAAKLGLPYVRHNADLGRTTGIDELFRHHMAPVFDQLGIDGLPARRVTLDVAPPSAVEVAEDEWPMRCVPYNGSGVLPDWLLPTGDRPRVAVTLGSIVPGYEGLGKAAEIIGAAAEVDADFVVALGEADAAELGTTPANVRIAGWVPLTALLPTCQAIVHHGGGGTTMSALSAGVPQLVVTGGAGRNVNALALAARGAALVPDDGVVTTALIRQALEDETLRKTALDIAAEMATMPSPNEVAGRLVTFATR</sequence>
<evidence type="ECO:0000256" key="3">
    <source>
        <dbReference type="ARBA" id="ARBA00022679"/>
    </source>
</evidence>
<keyword evidence="3 6" id="KW-0808">Transferase</keyword>
<dbReference type="RefSeq" id="WP_091287598.1">
    <property type="nucleotide sequence ID" value="NZ_FNON01000001.1"/>
</dbReference>
<dbReference type="GO" id="GO:0016758">
    <property type="term" value="F:hexosyltransferase activity"/>
    <property type="evidence" value="ECO:0007669"/>
    <property type="project" value="UniProtKB-ARBA"/>
</dbReference>
<dbReference type="Proteomes" id="UP000199515">
    <property type="component" value="Unassembled WGS sequence"/>
</dbReference>
<evidence type="ECO:0000256" key="2">
    <source>
        <dbReference type="ARBA" id="ARBA00022676"/>
    </source>
</evidence>
<dbReference type="AlphaFoldDB" id="A0A1H2VUC5"/>
<protein>
    <submittedName>
        <fullName evidence="6">UDP:flavonoid glycosyltransferase YjiC, YdhE family</fullName>
    </submittedName>
</protein>
<evidence type="ECO:0000259" key="5">
    <source>
        <dbReference type="Pfam" id="PF21036"/>
    </source>
</evidence>
<dbReference type="Pfam" id="PF06722">
    <property type="entry name" value="EryCIII-like_C"/>
    <property type="match status" value="1"/>
</dbReference>
<dbReference type="GO" id="GO:0008194">
    <property type="term" value="F:UDP-glycosyltransferase activity"/>
    <property type="evidence" value="ECO:0007669"/>
    <property type="project" value="InterPro"/>
</dbReference>
<proteinExistence type="inferred from homology"/>
<evidence type="ECO:0000259" key="4">
    <source>
        <dbReference type="Pfam" id="PF06722"/>
    </source>
</evidence>
<dbReference type="GO" id="GO:0017000">
    <property type="term" value="P:antibiotic biosynthetic process"/>
    <property type="evidence" value="ECO:0007669"/>
    <property type="project" value="UniProtKB-ARBA"/>
</dbReference>
<accession>A0A1H2VUC5</accession>
<gene>
    <name evidence="6" type="ORF">SAMN05421504_1011322</name>
</gene>
<keyword evidence="7" id="KW-1185">Reference proteome</keyword>
<organism evidence="6 7">
    <name type="scientific">Amycolatopsis xylanica</name>
    <dbReference type="NCBI Taxonomy" id="589385"/>
    <lineage>
        <taxon>Bacteria</taxon>
        <taxon>Bacillati</taxon>
        <taxon>Actinomycetota</taxon>
        <taxon>Actinomycetes</taxon>
        <taxon>Pseudonocardiales</taxon>
        <taxon>Pseudonocardiaceae</taxon>
        <taxon>Amycolatopsis</taxon>
    </lineage>
</organism>
<dbReference type="EMBL" id="FNON01000001">
    <property type="protein sequence ID" value="SDW71439.1"/>
    <property type="molecule type" value="Genomic_DNA"/>
</dbReference>
<dbReference type="Gene3D" id="3.40.50.2000">
    <property type="entry name" value="Glycogen Phosphorylase B"/>
    <property type="match status" value="2"/>
</dbReference>
<name>A0A1H2VUC5_9PSEU</name>
<feature type="domain" description="Erythromycin biosynthesis protein CIII-like N-terminal" evidence="5">
    <location>
        <begin position="22"/>
        <end position="224"/>
    </location>
</feature>
<dbReference type="SUPFAM" id="SSF53756">
    <property type="entry name" value="UDP-Glycosyltransferase/glycogen phosphorylase"/>
    <property type="match status" value="1"/>
</dbReference>
<dbReference type="InterPro" id="IPR050426">
    <property type="entry name" value="Glycosyltransferase_28"/>
</dbReference>
<reference evidence="6 7" key="1">
    <citation type="submission" date="2016-10" db="EMBL/GenBank/DDBJ databases">
        <authorList>
            <person name="de Groot N.N."/>
        </authorList>
    </citation>
    <scope>NUCLEOTIDE SEQUENCE [LARGE SCALE GENOMIC DNA]</scope>
    <source>
        <strain evidence="6 7">CPCC 202699</strain>
    </source>
</reference>
<dbReference type="STRING" id="589385.SAMN05421504_1011322"/>
<comment type="similarity">
    <text evidence="1">Belongs to the glycosyltransferase 28 family.</text>
</comment>
<evidence type="ECO:0000313" key="6">
    <source>
        <dbReference type="EMBL" id="SDW71439.1"/>
    </source>
</evidence>
<dbReference type="InterPro" id="IPR048284">
    <property type="entry name" value="EryCIII-like_N"/>
</dbReference>
<dbReference type="PANTHER" id="PTHR48050">
    <property type="entry name" value="STEROL 3-BETA-GLUCOSYLTRANSFERASE"/>
    <property type="match status" value="1"/>
</dbReference>
<feature type="domain" description="Erythromycin biosynthesis protein CIII-like C-terminal" evidence="4">
    <location>
        <begin position="238"/>
        <end position="376"/>
    </location>
</feature>
<keyword evidence="2" id="KW-0328">Glycosyltransferase</keyword>
<dbReference type="InterPro" id="IPR002213">
    <property type="entry name" value="UDP_glucos_trans"/>
</dbReference>
<dbReference type="InterPro" id="IPR010610">
    <property type="entry name" value="EryCIII-like_C"/>
</dbReference>
<dbReference type="OrthoDB" id="5488434at2"/>
<evidence type="ECO:0000256" key="1">
    <source>
        <dbReference type="ARBA" id="ARBA00006962"/>
    </source>
</evidence>